<dbReference type="SUPFAM" id="SSF143865">
    <property type="entry name" value="CorA soluble domain-like"/>
    <property type="match status" value="1"/>
</dbReference>
<dbReference type="InterPro" id="IPR002523">
    <property type="entry name" value="MgTranspt_CorA/ZnTranspt_ZntB"/>
</dbReference>
<keyword evidence="13" id="KW-1185">Reference proteome</keyword>
<dbReference type="AlphaFoldDB" id="A0A0M6XP18"/>
<dbReference type="GO" id="GO:0015095">
    <property type="term" value="F:magnesium ion transmembrane transporter activity"/>
    <property type="evidence" value="ECO:0007669"/>
    <property type="project" value="TreeGrafter"/>
</dbReference>
<gene>
    <name evidence="12" type="primary">zntB</name>
    <name evidence="12" type="ORF">JAN5088_00682</name>
</gene>
<dbReference type="Gene3D" id="3.30.460.20">
    <property type="entry name" value="CorA soluble domain-like"/>
    <property type="match status" value="1"/>
</dbReference>
<organism evidence="12 13">
    <name type="scientific">Jannaschia rubra</name>
    <dbReference type="NCBI Taxonomy" id="282197"/>
    <lineage>
        <taxon>Bacteria</taxon>
        <taxon>Pseudomonadati</taxon>
        <taxon>Pseudomonadota</taxon>
        <taxon>Alphaproteobacteria</taxon>
        <taxon>Rhodobacterales</taxon>
        <taxon>Roseobacteraceae</taxon>
        <taxon>Jannaschia</taxon>
    </lineage>
</organism>
<evidence type="ECO:0000256" key="1">
    <source>
        <dbReference type="ARBA" id="ARBA00004651"/>
    </source>
</evidence>
<dbReference type="GO" id="GO:0000287">
    <property type="term" value="F:magnesium ion binding"/>
    <property type="evidence" value="ECO:0007669"/>
    <property type="project" value="TreeGrafter"/>
</dbReference>
<dbReference type="PANTHER" id="PTHR46494:SF3">
    <property type="entry name" value="ZINC TRANSPORT PROTEIN ZNTB"/>
    <property type="match status" value="1"/>
</dbReference>
<evidence type="ECO:0000256" key="2">
    <source>
        <dbReference type="ARBA" id="ARBA00009765"/>
    </source>
</evidence>
<evidence type="ECO:0000256" key="6">
    <source>
        <dbReference type="ARBA" id="ARBA00022692"/>
    </source>
</evidence>
<comment type="subcellular location">
    <subcellularLocation>
        <location evidence="1">Cell membrane</location>
        <topology evidence="1">Multi-pass membrane protein</topology>
    </subcellularLocation>
</comment>
<evidence type="ECO:0000256" key="9">
    <source>
        <dbReference type="ARBA" id="ARBA00023065"/>
    </source>
</evidence>
<evidence type="ECO:0000313" key="13">
    <source>
        <dbReference type="Proteomes" id="UP000048908"/>
    </source>
</evidence>
<evidence type="ECO:0000256" key="10">
    <source>
        <dbReference type="ARBA" id="ARBA00023136"/>
    </source>
</evidence>
<dbReference type="STRING" id="282197.SAMN04488517_11562"/>
<dbReference type="RefSeq" id="WP_055681669.1">
    <property type="nucleotide sequence ID" value="NZ_CXPG01000012.1"/>
</dbReference>
<dbReference type="PANTHER" id="PTHR46494">
    <property type="entry name" value="CORA FAMILY METAL ION TRANSPORTER (EUROFUNG)"/>
    <property type="match status" value="1"/>
</dbReference>
<keyword evidence="5" id="KW-0997">Cell inner membrane</keyword>
<comment type="similarity">
    <text evidence="2">Belongs to the CorA metal ion transporter (MIT) (TC 1.A.35) family.</text>
</comment>
<keyword evidence="8 11" id="KW-1133">Transmembrane helix</keyword>
<dbReference type="Pfam" id="PF01544">
    <property type="entry name" value="CorA"/>
    <property type="match status" value="1"/>
</dbReference>
<evidence type="ECO:0000256" key="11">
    <source>
        <dbReference type="SAM" id="Phobius"/>
    </source>
</evidence>
<dbReference type="GO" id="GO:0050897">
    <property type="term" value="F:cobalt ion binding"/>
    <property type="evidence" value="ECO:0007669"/>
    <property type="project" value="TreeGrafter"/>
</dbReference>
<feature type="transmembrane region" description="Helical" evidence="11">
    <location>
        <begin position="308"/>
        <end position="328"/>
    </location>
</feature>
<sequence>MTQDIHRAFHGFVLSGPRRSLALAGPDLGDALEGEELAWAHLPFDVDHPAPALAWMEAHVPGLDHTTRLALTGETTRPRALATEIGFMLILRGVNLNAGAEPENMISCRIYLDTRRAVTLSREPLQSVGDLAEQVRAGRGPTTPGGFLHDLAEALILRIEDVLEKIEDDTDALQDKVAIPAMDSDTARATRTEATRLRRMVLGLRRHISPQRDALAAAASQMHDLLGKTDRRRLLEVQERHQRAVEELDTLAGRLTLVRDDIKAEQDERTNRNLYILSIMSALFLPLGFLTGLLGVNLGGIPGSSSPIGFAAFCALLAVIFGVQVMILRRLRGL</sequence>
<dbReference type="EMBL" id="CXPG01000012">
    <property type="protein sequence ID" value="CTQ31923.1"/>
    <property type="molecule type" value="Genomic_DNA"/>
</dbReference>
<proteinExistence type="inferred from homology"/>
<dbReference type="Proteomes" id="UP000048908">
    <property type="component" value="Unassembled WGS sequence"/>
</dbReference>
<reference evidence="12 13" key="1">
    <citation type="submission" date="2015-07" db="EMBL/GenBank/DDBJ databases">
        <authorList>
            <person name="Noorani M."/>
        </authorList>
    </citation>
    <scope>NUCLEOTIDE SEQUENCE [LARGE SCALE GENOMIC DNA]</scope>
    <source>
        <strain evidence="12 13">CECT 5088</strain>
    </source>
</reference>
<keyword evidence="10 11" id="KW-0472">Membrane</keyword>
<keyword evidence="7" id="KW-0862">Zinc</keyword>
<dbReference type="GO" id="GO:0005886">
    <property type="term" value="C:plasma membrane"/>
    <property type="evidence" value="ECO:0007669"/>
    <property type="project" value="UniProtKB-SubCell"/>
</dbReference>
<dbReference type="OrthoDB" id="9803484at2"/>
<evidence type="ECO:0000256" key="7">
    <source>
        <dbReference type="ARBA" id="ARBA00022833"/>
    </source>
</evidence>
<dbReference type="SUPFAM" id="SSF144083">
    <property type="entry name" value="Magnesium transport protein CorA, transmembrane region"/>
    <property type="match status" value="1"/>
</dbReference>
<keyword evidence="6 11" id="KW-0812">Transmembrane</keyword>
<accession>A0A0M6XP18</accession>
<protein>
    <submittedName>
        <fullName evidence="12">Zinc transport protein ZntB</fullName>
    </submittedName>
</protein>
<evidence type="ECO:0000256" key="5">
    <source>
        <dbReference type="ARBA" id="ARBA00022519"/>
    </source>
</evidence>
<evidence type="ECO:0000256" key="8">
    <source>
        <dbReference type="ARBA" id="ARBA00022989"/>
    </source>
</evidence>
<dbReference type="InterPro" id="IPR045863">
    <property type="entry name" value="CorA_TM1_TM2"/>
</dbReference>
<evidence type="ECO:0000256" key="3">
    <source>
        <dbReference type="ARBA" id="ARBA00022448"/>
    </source>
</evidence>
<evidence type="ECO:0000313" key="12">
    <source>
        <dbReference type="EMBL" id="CTQ31923.1"/>
    </source>
</evidence>
<feature type="transmembrane region" description="Helical" evidence="11">
    <location>
        <begin position="274"/>
        <end position="296"/>
    </location>
</feature>
<dbReference type="Gene3D" id="1.20.58.340">
    <property type="entry name" value="Magnesium transport protein CorA, transmembrane region"/>
    <property type="match status" value="2"/>
</dbReference>
<dbReference type="InterPro" id="IPR045861">
    <property type="entry name" value="CorA_cytoplasmic_dom"/>
</dbReference>
<keyword evidence="3" id="KW-0813">Transport</keyword>
<name>A0A0M6XP18_9RHOB</name>
<keyword evidence="9" id="KW-0406">Ion transport</keyword>
<evidence type="ECO:0000256" key="4">
    <source>
        <dbReference type="ARBA" id="ARBA00022475"/>
    </source>
</evidence>
<keyword evidence="4" id="KW-1003">Cell membrane</keyword>
<dbReference type="GO" id="GO:0015087">
    <property type="term" value="F:cobalt ion transmembrane transporter activity"/>
    <property type="evidence" value="ECO:0007669"/>
    <property type="project" value="TreeGrafter"/>
</dbReference>